<proteinExistence type="predicted"/>
<gene>
    <name evidence="2" type="ORF">GCM10010470_08920</name>
</gene>
<evidence type="ECO:0000313" key="2">
    <source>
        <dbReference type="EMBL" id="GAA2777956.1"/>
    </source>
</evidence>
<feature type="compositionally biased region" description="Basic and acidic residues" evidence="1">
    <location>
        <begin position="36"/>
        <end position="49"/>
    </location>
</feature>
<accession>A0ABN3V4F1</accession>
<dbReference type="Proteomes" id="UP001500979">
    <property type="component" value="Unassembled WGS sequence"/>
</dbReference>
<dbReference type="EMBL" id="BAAAUX010000004">
    <property type="protein sequence ID" value="GAA2777956.1"/>
    <property type="molecule type" value="Genomic_DNA"/>
</dbReference>
<comment type="caution">
    <text evidence="2">The sequence shown here is derived from an EMBL/GenBank/DDBJ whole genome shotgun (WGS) entry which is preliminary data.</text>
</comment>
<protein>
    <submittedName>
        <fullName evidence="2">Uncharacterized protein</fullName>
    </submittedName>
</protein>
<feature type="region of interest" description="Disordered" evidence="1">
    <location>
        <begin position="64"/>
        <end position="104"/>
    </location>
</feature>
<evidence type="ECO:0000256" key="1">
    <source>
        <dbReference type="SAM" id="MobiDB-lite"/>
    </source>
</evidence>
<organism evidence="2 3">
    <name type="scientific">Saccharopolyspora taberi</name>
    <dbReference type="NCBI Taxonomy" id="60895"/>
    <lineage>
        <taxon>Bacteria</taxon>
        <taxon>Bacillati</taxon>
        <taxon>Actinomycetota</taxon>
        <taxon>Actinomycetes</taxon>
        <taxon>Pseudonocardiales</taxon>
        <taxon>Pseudonocardiaceae</taxon>
        <taxon>Saccharopolyspora</taxon>
    </lineage>
</organism>
<name>A0ABN3V4F1_9PSEU</name>
<feature type="region of interest" description="Disordered" evidence="1">
    <location>
        <begin position="1"/>
        <end position="49"/>
    </location>
</feature>
<keyword evidence="3" id="KW-1185">Reference proteome</keyword>
<evidence type="ECO:0000313" key="3">
    <source>
        <dbReference type="Proteomes" id="UP001500979"/>
    </source>
</evidence>
<sequence>MPLSPVRQQERFHSPMWRYAHGPGAAEPRPAGDPVPVREKRCAEQQNGRDRAEFARCAAVLPAGKPDQGLRASTAALAPGDSNGTTSRPVNPIPPSQSKYSLAV</sequence>
<reference evidence="2 3" key="1">
    <citation type="journal article" date="2019" name="Int. J. Syst. Evol. Microbiol.">
        <title>The Global Catalogue of Microorganisms (GCM) 10K type strain sequencing project: providing services to taxonomists for standard genome sequencing and annotation.</title>
        <authorList>
            <consortium name="The Broad Institute Genomics Platform"/>
            <consortium name="The Broad Institute Genome Sequencing Center for Infectious Disease"/>
            <person name="Wu L."/>
            <person name="Ma J."/>
        </authorList>
    </citation>
    <scope>NUCLEOTIDE SEQUENCE [LARGE SCALE GENOMIC DNA]</scope>
    <source>
        <strain evidence="2 3">JCM 9383</strain>
    </source>
</reference>